<protein>
    <submittedName>
        <fullName evidence="3">Transposase-like protein</fullName>
    </submittedName>
</protein>
<evidence type="ECO:0000313" key="4">
    <source>
        <dbReference type="Proteomes" id="UP000534286"/>
    </source>
</evidence>
<dbReference type="EMBL" id="JACHJU010000001">
    <property type="protein sequence ID" value="MBB4939252.1"/>
    <property type="molecule type" value="Genomic_DNA"/>
</dbReference>
<gene>
    <name evidence="3" type="ORF">FHR32_003557</name>
</gene>
<name>A0A7W7W9C3_9ACTN</name>
<dbReference type="Proteomes" id="UP000534286">
    <property type="component" value="Unassembled WGS sequence"/>
</dbReference>
<dbReference type="RefSeq" id="WP_184755285.1">
    <property type="nucleotide sequence ID" value="NZ_BAABEK010000196.1"/>
</dbReference>
<dbReference type="SUPFAM" id="SSF46689">
    <property type="entry name" value="Homeodomain-like"/>
    <property type="match status" value="1"/>
</dbReference>
<sequence>MTEHDLQYSDADGPGPRADRPKRCTFTAAYKARIIAEYEAAEHGGKGEICRREGLYDTTVNRWRRQRDEAAQRALAGERMVPVTEMAREKAAEKTALARAERLERENARLADKLARTEAALEVMGKLQALLEMVSESADSDRS</sequence>
<evidence type="ECO:0000256" key="1">
    <source>
        <dbReference type="SAM" id="Coils"/>
    </source>
</evidence>
<feature type="coiled-coil region" evidence="1">
    <location>
        <begin position="86"/>
        <end position="120"/>
    </location>
</feature>
<comment type="caution">
    <text evidence="3">The sequence shown here is derived from an EMBL/GenBank/DDBJ whole genome shotgun (WGS) entry which is preliminary data.</text>
</comment>
<reference evidence="3 4" key="1">
    <citation type="submission" date="2020-08" db="EMBL/GenBank/DDBJ databases">
        <title>Sequencing the genomes of 1000 actinobacteria strains.</title>
        <authorList>
            <person name="Klenk H.-P."/>
        </authorList>
    </citation>
    <scope>NUCLEOTIDE SEQUENCE [LARGE SCALE GENOMIC DNA]</scope>
    <source>
        <strain evidence="3 4">DSM 43023</strain>
    </source>
</reference>
<keyword evidence="4" id="KW-1185">Reference proteome</keyword>
<evidence type="ECO:0000313" key="3">
    <source>
        <dbReference type="EMBL" id="MBB4939252.1"/>
    </source>
</evidence>
<proteinExistence type="predicted"/>
<dbReference type="InterPro" id="IPR009057">
    <property type="entry name" value="Homeodomain-like_sf"/>
</dbReference>
<organism evidence="3 4">
    <name type="scientific">Streptosporangium album</name>
    <dbReference type="NCBI Taxonomy" id="47479"/>
    <lineage>
        <taxon>Bacteria</taxon>
        <taxon>Bacillati</taxon>
        <taxon>Actinomycetota</taxon>
        <taxon>Actinomycetes</taxon>
        <taxon>Streptosporangiales</taxon>
        <taxon>Streptosporangiaceae</taxon>
        <taxon>Streptosporangium</taxon>
    </lineage>
</organism>
<feature type="region of interest" description="Disordered" evidence="2">
    <location>
        <begin position="1"/>
        <end position="22"/>
    </location>
</feature>
<accession>A0A7W7W9C3</accession>
<keyword evidence="1" id="KW-0175">Coiled coil</keyword>
<dbReference type="Gene3D" id="1.10.10.60">
    <property type="entry name" value="Homeodomain-like"/>
    <property type="match status" value="1"/>
</dbReference>
<evidence type="ECO:0000256" key="2">
    <source>
        <dbReference type="SAM" id="MobiDB-lite"/>
    </source>
</evidence>
<dbReference type="AlphaFoldDB" id="A0A7W7W9C3"/>